<keyword evidence="3" id="KW-1185">Reference proteome</keyword>
<name>A0A0K1JGP7_9MICO</name>
<dbReference type="AlphaFoldDB" id="A0A0K1JGP7"/>
<dbReference type="InterPro" id="IPR029058">
    <property type="entry name" value="AB_hydrolase_fold"/>
</dbReference>
<organism evidence="2 3">
    <name type="scientific">Luteipulveratus mongoliensis</name>
    <dbReference type="NCBI Taxonomy" id="571913"/>
    <lineage>
        <taxon>Bacteria</taxon>
        <taxon>Bacillati</taxon>
        <taxon>Actinomycetota</taxon>
        <taxon>Actinomycetes</taxon>
        <taxon>Micrococcales</taxon>
        <taxon>Dermacoccaceae</taxon>
        <taxon>Luteipulveratus</taxon>
    </lineage>
</organism>
<dbReference type="Gene3D" id="3.40.50.1820">
    <property type="entry name" value="alpha/beta hydrolase"/>
    <property type="match status" value="1"/>
</dbReference>
<dbReference type="SUPFAM" id="SSF53474">
    <property type="entry name" value="alpha/beta-Hydrolases"/>
    <property type="match status" value="1"/>
</dbReference>
<keyword evidence="2" id="KW-0378">Hydrolase</keyword>
<protein>
    <submittedName>
        <fullName evidence="2">Hydrolase</fullName>
    </submittedName>
</protein>
<dbReference type="GO" id="GO:0046503">
    <property type="term" value="P:glycerolipid catabolic process"/>
    <property type="evidence" value="ECO:0007669"/>
    <property type="project" value="TreeGrafter"/>
</dbReference>
<dbReference type="PATRIC" id="fig|571913.6.peg.1747"/>
<evidence type="ECO:0000259" key="1">
    <source>
        <dbReference type="Pfam" id="PF00561"/>
    </source>
</evidence>
<feature type="domain" description="AB hydrolase-1" evidence="1">
    <location>
        <begin position="32"/>
        <end position="280"/>
    </location>
</feature>
<dbReference type="PANTHER" id="PTHR43433:SF5">
    <property type="entry name" value="AB HYDROLASE-1 DOMAIN-CONTAINING PROTEIN"/>
    <property type="match status" value="1"/>
</dbReference>
<reference evidence="2 3" key="1">
    <citation type="submission" date="2015-03" db="EMBL/GenBank/DDBJ databases">
        <title>Luteipulveratus halotolerans sp. nov., a novel actinobacterium (Dermacoccaceae) from Sarawak, Malaysia.</title>
        <authorList>
            <person name="Juboi H."/>
            <person name="Basik A."/>
            <person name="Shamsul S.S."/>
            <person name="Arnold P."/>
            <person name="Schmitt E.K."/>
            <person name="Sanglier J.-J."/>
            <person name="Yeo T."/>
        </authorList>
    </citation>
    <scope>NUCLEOTIDE SEQUENCE [LARGE SCALE GENOMIC DNA]</scope>
    <source>
        <strain evidence="2 3">MN07-A0370</strain>
    </source>
</reference>
<dbReference type="Pfam" id="PF00561">
    <property type="entry name" value="Abhydrolase_1"/>
    <property type="match status" value="1"/>
</dbReference>
<dbReference type="Proteomes" id="UP000066480">
    <property type="component" value="Chromosome"/>
</dbReference>
<dbReference type="RefSeq" id="WP_052590967.1">
    <property type="nucleotide sequence ID" value="NZ_CP011112.1"/>
</dbReference>
<dbReference type="GO" id="GO:0004806">
    <property type="term" value="F:triacylglycerol lipase activity"/>
    <property type="evidence" value="ECO:0007669"/>
    <property type="project" value="TreeGrafter"/>
</dbReference>
<dbReference type="KEGG" id="lmoi:VV02_08535"/>
<dbReference type="PRINTS" id="PR00111">
    <property type="entry name" value="ABHYDROLASE"/>
</dbReference>
<evidence type="ECO:0000313" key="2">
    <source>
        <dbReference type="EMBL" id="AKU15889.1"/>
    </source>
</evidence>
<dbReference type="EMBL" id="CP011112">
    <property type="protein sequence ID" value="AKU15889.1"/>
    <property type="molecule type" value="Genomic_DNA"/>
</dbReference>
<dbReference type="PANTHER" id="PTHR43433">
    <property type="entry name" value="HYDROLASE, ALPHA/BETA FOLD FAMILY PROTEIN"/>
    <property type="match status" value="1"/>
</dbReference>
<evidence type="ECO:0000313" key="3">
    <source>
        <dbReference type="Proteomes" id="UP000066480"/>
    </source>
</evidence>
<accession>A0A0K1JGP7</accession>
<gene>
    <name evidence="2" type="ORF">VV02_08535</name>
</gene>
<dbReference type="OrthoDB" id="8957634at2"/>
<dbReference type="InterPro" id="IPR050471">
    <property type="entry name" value="AB_hydrolase"/>
</dbReference>
<proteinExistence type="predicted"/>
<sequence length="302" mass="32918">MTRQDRWTSTEYADNGGVRLAYDRFEGSHGEPLLLVMGLATSRFWWPDGLCQAFADQGFEVARYDQRDAGESTRMPDTTTRNPFAALLGKKGDAYTSEDMVDDAAAVLDGLGWDRAVIFGHSMGGLIAQRIALRHPDRVRAVVSSAAVPSDVSGLRTMRYLRFGLLSKLARAKFPEGREGDIEAGMAVARGVASPGYPFDEERVRAWVEQQADSGPRDEKAQGRQIGAQWHGAKLSELSVPTLVLHGEDDPILKVAAARAVSRAISGSRLITWPGVGHDIPEALWPRVAAETKRLLTPAPVP</sequence>
<dbReference type="STRING" id="571913.VV02_08535"/>
<dbReference type="InterPro" id="IPR000073">
    <property type="entry name" value="AB_hydrolase_1"/>
</dbReference>